<dbReference type="EMBL" id="JAJHUN010000001">
    <property type="protein sequence ID" value="KAJ4163269.1"/>
    <property type="molecule type" value="Genomic_DNA"/>
</dbReference>
<organism evidence="1 2">
    <name type="scientific">Akanthomyces muscarius</name>
    <name type="common">Entomopathogenic fungus</name>
    <name type="synonym">Lecanicillium muscarium</name>
    <dbReference type="NCBI Taxonomy" id="2231603"/>
    <lineage>
        <taxon>Eukaryota</taxon>
        <taxon>Fungi</taxon>
        <taxon>Dikarya</taxon>
        <taxon>Ascomycota</taxon>
        <taxon>Pezizomycotina</taxon>
        <taxon>Sordariomycetes</taxon>
        <taxon>Hypocreomycetidae</taxon>
        <taxon>Hypocreales</taxon>
        <taxon>Cordycipitaceae</taxon>
        <taxon>Akanthomyces</taxon>
    </lineage>
</organism>
<sequence length="135" mass="15139">MLAKSPQRHDIALGHVQAARVGLFIADGESPLGEAFGKLFDALIFKIMIYMPDEYYKTSAAANVAAAADMYRQVEELGQKTWVESMAKVGVHRSHKLLDITSLVFWGVAPARHHQGYNVSEWLRSVTRNHMRSRA</sequence>
<dbReference type="KEGG" id="amus:LMH87_005010"/>
<evidence type="ECO:0000313" key="2">
    <source>
        <dbReference type="Proteomes" id="UP001144673"/>
    </source>
</evidence>
<name>A0A9W8URP6_AKAMU</name>
<proteinExistence type="predicted"/>
<dbReference type="AlphaFoldDB" id="A0A9W8URP6"/>
<dbReference type="Proteomes" id="UP001144673">
    <property type="component" value="Chromosome 1"/>
</dbReference>
<gene>
    <name evidence="1" type="ORF">LMH87_005010</name>
</gene>
<comment type="caution">
    <text evidence="1">The sequence shown here is derived from an EMBL/GenBank/DDBJ whole genome shotgun (WGS) entry which is preliminary data.</text>
</comment>
<protein>
    <submittedName>
        <fullName evidence="1">Uncharacterized protein</fullName>
    </submittedName>
</protein>
<dbReference type="RefSeq" id="XP_056058184.1">
    <property type="nucleotide sequence ID" value="XM_056202650.1"/>
</dbReference>
<dbReference type="GeneID" id="80892169"/>
<reference evidence="1" key="1">
    <citation type="journal article" date="2023" name="Access Microbiol">
        <title>De-novo genome assembly for Akanthomyces muscarius, a biocontrol agent of insect agricultural pests.</title>
        <authorList>
            <person name="Erdos Z."/>
            <person name="Studholme D.J."/>
            <person name="Raymond B."/>
            <person name="Sharma M."/>
        </authorList>
    </citation>
    <scope>NUCLEOTIDE SEQUENCE</scope>
    <source>
        <strain evidence="1">Ve6</strain>
    </source>
</reference>
<keyword evidence="2" id="KW-1185">Reference proteome</keyword>
<evidence type="ECO:0000313" key="1">
    <source>
        <dbReference type="EMBL" id="KAJ4163269.1"/>
    </source>
</evidence>
<accession>A0A9W8URP6</accession>